<gene>
    <name evidence="7" type="ORF">Tco_0728694</name>
</gene>
<dbReference type="EMBL" id="BQNB010010553">
    <property type="protein sequence ID" value="GJS78813.1"/>
    <property type="molecule type" value="Genomic_DNA"/>
</dbReference>
<keyword evidence="1" id="KW-0645">Protease</keyword>
<dbReference type="PANTHER" id="PTHR35046">
    <property type="entry name" value="ZINC KNUCKLE (CCHC-TYPE) FAMILY PROTEIN"/>
    <property type="match status" value="1"/>
</dbReference>
<dbReference type="InterPro" id="IPR043128">
    <property type="entry name" value="Rev_trsase/Diguanyl_cyclase"/>
</dbReference>
<feature type="region of interest" description="Disordered" evidence="5">
    <location>
        <begin position="1"/>
        <end position="42"/>
    </location>
</feature>
<feature type="compositionally biased region" description="Basic residues" evidence="5">
    <location>
        <begin position="9"/>
        <end position="21"/>
    </location>
</feature>
<dbReference type="InterPro" id="IPR043502">
    <property type="entry name" value="DNA/RNA_pol_sf"/>
</dbReference>
<name>A0ABQ4YPZ9_9ASTR</name>
<protein>
    <submittedName>
        <fullName evidence="7">Gag-pol polyprotein</fullName>
    </submittedName>
</protein>
<evidence type="ECO:0000256" key="3">
    <source>
        <dbReference type="ARBA" id="ARBA00023125"/>
    </source>
</evidence>
<keyword evidence="2" id="KW-0378">Hydrolase</keyword>
<dbReference type="InterPro" id="IPR056924">
    <property type="entry name" value="SH3_Tf2-1"/>
</dbReference>
<proteinExistence type="predicted"/>
<accession>A0ABQ4YPZ9</accession>
<dbReference type="InterPro" id="IPR036397">
    <property type="entry name" value="RNaseH_sf"/>
</dbReference>
<evidence type="ECO:0000256" key="4">
    <source>
        <dbReference type="PROSITE-ProRule" id="PRU00047"/>
    </source>
</evidence>
<dbReference type="PROSITE" id="PS50158">
    <property type="entry name" value="ZF_CCHC"/>
    <property type="match status" value="1"/>
</dbReference>
<dbReference type="SMART" id="SM00343">
    <property type="entry name" value="ZnF_C2HC"/>
    <property type="match status" value="1"/>
</dbReference>
<dbReference type="Pfam" id="PF24626">
    <property type="entry name" value="SH3_Tf2-1"/>
    <property type="match status" value="1"/>
</dbReference>
<dbReference type="InterPro" id="IPR041577">
    <property type="entry name" value="RT_RNaseH_2"/>
</dbReference>
<evidence type="ECO:0000256" key="1">
    <source>
        <dbReference type="ARBA" id="ARBA00022670"/>
    </source>
</evidence>
<dbReference type="InterPro" id="IPR036875">
    <property type="entry name" value="Znf_CCHC_sf"/>
</dbReference>
<evidence type="ECO:0000256" key="2">
    <source>
        <dbReference type="ARBA" id="ARBA00022750"/>
    </source>
</evidence>
<feature type="domain" description="CCHC-type" evidence="6">
    <location>
        <begin position="300"/>
        <end position="316"/>
    </location>
</feature>
<dbReference type="Proteomes" id="UP001151760">
    <property type="component" value="Unassembled WGS sequence"/>
</dbReference>
<reference evidence="7" key="2">
    <citation type="submission" date="2022-01" db="EMBL/GenBank/DDBJ databases">
        <authorList>
            <person name="Yamashiro T."/>
            <person name="Shiraishi A."/>
            <person name="Satake H."/>
            <person name="Nakayama K."/>
        </authorList>
    </citation>
    <scope>NUCLEOTIDE SEQUENCE</scope>
</reference>
<dbReference type="SUPFAM" id="SSF57756">
    <property type="entry name" value="Retrovirus zinc finger-like domains"/>
    <property type="match status" value="1"/>
</dbReference>
<dbReference type="Gene3D" id="3.30.420.10">
    <property type="entry name" value="Ribonuclease H-like superfamily/Ribonuclease H"/>
    <property type="match status" value="1"/>
</dbReference>
<dbReference type="InterPro" id="IPR021109">
    <property type="entry name" value="Peptidase_aspartic_dom_sf"/>
</dbReference>
<keyword evidence="4" id="KW-0862">Zinc</keyword>
<keyword evidence="3" id="KW-0238">DNA-binding</keyword>
<organism evidence="7 8">
    <name type="scientific">Tanacetum coccineum</name>
    <dbReference type="NCBI Taxonomy" id="301880"/>
    <lineage>
        <taxon>Eukaryota</taxon>
        <taxon>Viridiplantae</taxon>
        <taxon>Streptophyta</taxon>
        <taxon>Embryophyta</taxon>
        <taxon>Tracheophyta</taxon>
        <taxon>Spermatophyta</taxon>
        <taxon>Magnoliopsida</taxon>
        <taxon>eudicotyledons</taxon>
        <taxon>Gunneridae</taxon>
        <taxon>Pentapetalae</taxon>
        <taxon>asterids</taxon>
        <taxon>campanulids</taxon>
        <taxon>Asterales</taxon>
        <taxon>Asteraceae</taxon>
        <taxon>Asteroideae</taxon>
        <taxon>Anthemideae</taxon>
        <taxon>Anthemidinae</taxon>
        <taxon>Tanacetum</taxon>
    </lineage>
</organism>
<dbReference type="PANTHER" id="PTHR35046:SF23">
    <property type="entry name" value="NUCLEOTIDYLTRANSFERASE, RIBONUCLEASE H"/>
    <property type="match status" value="1"/>
</dbReference>
<dbReference type="Gene3D" id="4.10.60.10">
    <property type="entry name" value="Zinc finger, CCHC-type"/>
    <property type="match status" value="1"/>
</dbReference>
<dbReference type="Pfam" id="PF00098">
    <property type="entry name" value="zf-CCHC"/>
    <property type="match status" value="1"/>
</dbReference>
<dbReference type="Gene3D" id="2.40.70.10">
    <property type="entry name" value="Acid Proteases"/>
    <property type="match status" value="1"/>
</dbReference>
<dbReference type="SUPFAM" id="SSF56672">
    <property type="entry name" value="DNA/RNA polymerases"/>
    <property type="match status" value="2"/>
</dbReference>
<evidence type="ECO:0000256" key="5">
    <source>
        <dbReference type="SAM" id="MobiDB-lite"/>
    </source>
</evidence>
<feature type="compositionally biased region" description="Basic and acidic residues" evidence="5">
    <location>
        <begin position="31"/>
        <end position="42"/>
    </location>
</feature>
<feature type="region of interest" description="Disordered" evidence="5">
    <location>
        <begin position="244"/>
        <end position="296"/>
    </location>
</feature>
<keyword evidence="2" id="KW-0064">Aspartyl protease</keyword>
<keyword evidence="4" id="KW-0479">Metal-binding</keyword>
<dbReference type="CDD" id="cd00303">
    <property type="entry name" value="retropepsin_like"/>
    <property type="match status" value="1"/>
</dbReference>
<keyword evidence="8" id="KW-1185">Reference proteome</keyword>
<dbReference type="Gene3D" id="3.30.70.270">
    <property type="match status" value="1"/>
</dbReference>
<dbReference type="InterPro" id="IPR001878">
    <property type="entry name" value="Znf_CCHC"/>
</dbReference>
<dbReference type="Pfam" id="PF17919">
    <property type="entry name" value="RT_RNaseH_2"/>
    <property type="match status" value="1"/>
</dbReference>
<dbReference type="Gene3D" id="3.10.10.10">
    <property type="entry name" value="HIV Type 1 Reverse Transcriptase, subunit A, domain 1"/>
    <property type="match status" value="1"/>
</dbReference>
<feature type="compositionally biased region" description="Polar residues" evidence="5">
    <location>
        <begin position="263"/>
        <end position="274"/>
    </location>
</feature>
<reference evidence="7" key="1">
    <citation type="journal article" date="2022" name="Int. J. Mol. Sci.">
        <title>Draft Genome of Tanacetum Coccineum: Genomic Comparison of Closely Related Tanacetum-Family Plants.</title>
        <authorList>
            <person name="Yamashiro T."/>
            <person name="Shiraishi A."/>
            <person name="Nakayama K."/>
            <person name="Satake H."/>
        </authorList>
    </citation>
    <scope>NUCLEOTIDE SEQUENCE</scope>
</reference>
<comment type="caution">
    <text evidence="7">The sequence shown here is derived from an EMBL/GenBank/DDBJ whole genome shotgun (WGS) entry which is preliminary data.</text>
</comment>
<evidence type="ECO:0000313" key="8">
    <source>
        <dbReference type="Proteomes" id="UP001151760"/>
    </source>
</evidence>
<evidence type="ECO:0000313" key="7">
    <source>
        <dbReference type="EMBL" id="GJS78813.1"/>
    </source>
</evidence>
<feature type="compositionally biased region" description="Acidic residues" evidence="5">
    <location>
        <begin position="892"/>
        <end position="902"/>
    </location>
</feature>
<keyword evidence="4" id="KW-0863">Zinc-finger</keyword>
<feature type="region of interest" description="Disordered" evidence="5">
    <location>
        <begin position="889"/>
        <end position="921"/>
    </location>
</feature>
<evidence type="ECO:0000259" key="6">
    <source>
        <dbReference type="PROSITE" id="PS50158"/>
    </source>
</evidence>
<sequence>MADEQPCGRGRRRGGRVRGQPRRGGDGGVGEDERQPHRRDLEIATQGRRIRELERLLAAARLDVHRDINHETDHFSNSDIGEDGGSDLSLSNGEEEINPCGANFHRRDRGKPHPDEFIDWLHTVERVFDIKNLSDEQKVKLVAIKLKKNASIWWEHIIRQRAREGKTKITSWTKMKNKLMAKFLPVHYRQEAFIDYHSFRQVARYLASLRPEIADVVHLQQYWSYNDVCRLSLKVEGQLKKKTSSSRFTSRVMGNEMGKRVVGSNQTRNPYTSATPNSGTSQNQNSNPSSSRGGATTSKRCYKCQGLGHFAADCPNRQIVTILEEDFGPVFDECGDEVEENVVDQEEITYADSGEALVVRRTLSTVVANEDESWLRHNIFHTKCTCKGKVCNVIIDGGSCENVISATMVSKLSLTTEEHPHPYKLSWFKKGNEVRVSQRCLVNFSIGKKYSDEVWCDVVPMDACHMLLGRPWQFDRKTMHDGYKNTYSFKKDGETIILGPSDIRKESKNQLLSQAEFLAEAQDATNVYALVVVESNECRFDVPHEVKAILDDFADVVPDELPPGLPPMRDIQHCIDFVPGAVIPHKVAYRMNPKEHEELQRQVRELLEKGYIRESMSPCAVLGIRMDPTKVDAILSWPTPTNVHETRSFHGLTSFYRRFIRNFSTLISPITECVKGSTFHWTREAHEAFELLKKKVTEAPVLILPDFDDVFEVHCDASGVGIGGTLNKVVDALSRRQALLSVMQVETVGFEIFKELFDENPRQWDLVLSQAEFAYNRSHNRTTGNTPFEVVSGVNPITPLDLTPLPTTTHFSSSGEAQAQQRVVFKEGDLVWIRLGKERFPAGRFGKLQPRADGPFRVLKRINDNAYKIDLPGTYNVSATFNVADLSPYVTDSEDDEDEENHDVEQDSRANLFQAGEYGAQ</sequence>
<feature type="compositionally biased region" description="Low complexity" evidence="5">
    <location>
        <begin position="275"/>
        <end position="291"/>
    </location>
</feature>